<accession>A0AA35W8F7</accession>
<evidence type="ECO:0000256" key="2">
    <source>
        <dbReference type="ARBA" id="ARBA00022741"/>
    </source>
</evidence>
<keyword evidence="6" id="KW-1185">Reference proteome</keyword>
<evidence type="ECO:0000313" key="5">
    <source>
        <dbReference type="EMBL" id="CAI8005725.1"/>
    </source>
</evidence>
<dbReference type="Pfam" id="PF00071">
    <property type="entry name" value="Ras"/>
    <property type="match status" value="1"/>
</dbReference>
<dbReference type="InterPro" id="IPR050305">
    <property type="entry name" value="Small_GTPase_Rab"/>
</dbReference>
<dbReference type="InterPro" id="IPR027417">
    <property type="entry name" value="P-loop_NTPase"/>
</dbReference>
<keyword evidence="4" id="KW-0636">Prenylation</keyword>
<dbReference type="GO" id="GO:0005525">
    <property type="term" value="F:GTP binding"/>
    <property type="evidence" value="ECO:0007669"/>
    <property type="project" value="UniProtKB-KW"/>
</dbReference>
<dbReference type="EMBL" id="CASHTH010000631">
    <property type="protein sequence ID" value="CAI8005725.1"/>
    <property type="molecule type" value="Genomic_DNA"/>
</dbReference>
<dbReference type="PROSITE" id="PS51419">
    <property type="entry name" value="RAB"/>
    <property type="match status" value="1"/>
</dbReference>
<evidence type="ECO:0000256" key="1">
    <source>
        <dbReference type="ARBA" id="ARBA00006270"/>
    </source>
</evidence>
<reference evidence="5" key="1">
    <citation type="submission" date="2023-03" db="EMBL/GenBank/DDBJ databases">
        <authorList>
            <person name="Steffen K."/>
            <person name="Cardenas P."/>
        </authorList>
    </citation>
    <scope>NUCLEOTIDE SEQUENCE</scope>
</reference>
<evidence type="ECO:0000313" key="6">
    <source>
        <dbReference type="Proteomes" id="UP001174909"/>
    </source>
</evidence>
<dbReference type="Proteomes" id="UP001174909">
    <property type="component" value="Unassembled WGS sequence"/>
</dbReference>
<comment type="caution">
    <text evidence="5">The sequence shown here is derived from an EMBL/GenBank/DDBJ whole genome shotgun (WGS) entry which is preliminary data.</text>
</comment>
<dbReference type="PANTHER" id="PTHR47980">
    <property type="entry name" value="LD44762P"/>
    <property type="match status" value="1"/>
</dbReference>
<comment type="similarity">
    <text evidence="1">Belongs to the small GTPase superfamily. Rab family.</text>
</comment>
<evidence type="ECO:0000256" key="3">
    <source>
        <dbReference type="ARBA" id="ARBA00023134"/>
    </source>
</evidence>
<dbReference type="GO" id="GO:0003924">
    <property type="term" value="F:GTPase activity"/>
    <property type="evidence" value="ECO:0007669"/>
    <property type="project" value="InterPro"/>
</dbReference>
<sequence length="198" mass="21870">MGNRNQPPGPSPITSRAPGNWDCVFSVVAIGANVYHPASVNPFVNGFRTSMRKEEYETATHHILPRCCTLPLEGKKVRLELYTDNGECSSCGALSPHTVSERDGIAVVYDFTFTGSFDFARKLVQDIIQWRTHSKKSTPFILVGVNGAIGKSRRVESSTAQQFADQVGVPLVEVNLNLETDIEEAHTMLVTMIMNTKR</sequence>
<keyword evidence="2" id="KW-0547">Nucleotide-binding</keyword>
<keyword evidence="3" id="KW-0342">GTP-binding</keyword>
<gene>
    <name evidence="5" type="ORF">GBAR_LOCUS4374</name>
</gene>
<evidence type="ECO:0000256" key="4">
    <source>
        <dbReference type="ARBA" id="ARBA00023289"/>
    </source>
</evidence>
<dbReference type="AlphaFoldDB" id="A0AA35W8F7"/>
<dbReference type="PROSITE" id="PS51421">
    <property type="entry name" value="RAS"/>
    <property type="match status" value="1"/>
</dbReference>
<name>A0AA35W8F7_GEOBA</name>
<organism evidence="5 6">
    <name type="scientific">Geodia barretti</name>
    <name type="common">Barrett's horny sponge</name>
    <dbReference type="NCBI Taxonomy" id="519541"/>
    <lineage>
        <taxon>Eukaryota</taxon>
        <taxon>Metazoa</taxon>
        <taxon>Porifera</taxon>
        <taxon>Demospongiae</taxon>
        <taxon>Heteroscleromorpha</taxon>
        <taxon>Tetractinellida</taxon>
        <taxon>Astrophorina</taxon>
        <taxon>Geodiidae</taxon>
        <taxon>Geodia</taxon>
    </lineage>
</organism>
<dbReference type="SUPFAM" id="SSF52540">
    <property type="entry name" value="P-loop containing nucleoside triphosphate hydrolases"/>
    <property type="match status" value="1"/>
</dbReference>
<dbReference type="Gene3D" id="3.40.50.300">
    <property type="entry name" value="P-loop containing nucleotide triphosphate hydrolases"/>
    <property type="match status" value="1"/>
</dbReference>
<dbReference type="InterPro" id="IPR001806">
    <property type="entry name" value="Small_GTPase"/>
</dbReference>
<keyword evidence="4" id="KW-0449">Lipoprotein</keyword>
<protein>
    <submittedName>
        <fullName evidence="5">Ras-related protein Rab-1A</fullName>
    </submittedName>
</protein>
<proteinExistence type="inferred from homology"/>